<organism evidence="1">
    <name type="scientific">candidate division WOR-3 bacterium</name>
    <dbReference type="NCBI Taxonomy" id="2052148"/>
    <lineage>
        <taxon>Bacteria</taxon>
        <taxon>Bacteria division WOR-3</taxon>
    </lineage>
</organism>
<evidence type="ECO:0000313" key="1">
    <source>
        <dbReference type="EMBL" id="HGD13632.1"/>
    </source>
</evidence>
<protein>
    <submittedName>
        <fullName evidence="1">OsmC family peroxiredoxin</fullName>
    </submittedName>
</protein>
<gene>
    <name evidence="1" type="ORF">ENX16_06105</name>
</gene>
<dbReference type="InterPro" id="IPR003718">
    <property type="entry name" value="OsmC/Ohr_fam"/>
</dbReference>
<dbReference type="InterPro" id="IPR036102">
    <property type="entry name" value="OsmC/Ohrsf"/>
</dbReference>
<dbReference type="PANTHER" id="PTHR34352:SF1">
    <property type="entry name" value="PROTEIN YHFA"/>
    <property type="match status" value="1"/>
</dbReference>
<reference evidence="1" key="1">
    <citation type="journal article" date="2020" name="mSystems">
        <title>Genome- and Community-Level Interaction Insights into Carbon Utilization and Element Cycling Functions of Hydrothermarchaeota in Hydrothermal Sediment.</title>
        <authorList>
            <person name="Zhou Z."/>
            <person name="Liu Y."/>
            <person name="Xu W."/>
            <person name="Pan J."/>
            <person name="Luo Z.H."/>
            <person name="Li M."/>
        </authorList>
    </citation>
    <scope>NUCLEOTIDE SEQUENCE [LARGE SCALE GENOMIC DNA]</scope>
    <source>
        <strain evidence="1">SpSt-914</strain>
    </source>
</reference>
<dbReference type="PANTHER" id="PTHR34352">
    <property type="entry name" value="PROTEIN YHFA"/>
    <property type="match status" value="1"/>
</dbReference>
<dbReference type="Pfam" id="PF02566">
    <property type="entry name" value="OsmC"/>
    <property type="match status" value="1"/>
</dbReference>
<dbReference type="EMBL" id="DTMZ01000143">
    <property type="protein sequence ID" value="HGD13632.1"/>
    <property type="molecule type" value="Genomic_DNA"/>
</dbReference>
<dbReference type="AlphaFoldDB" id="A0A7V3PUL8"/>
<name>A0A7V3PUL8_UNCW3</name>
<dbReference type="Gene3D" id="3.30.300.20">
    <property type="match status" value="1"/>
</dbReference>
<dbReference type="Gene3D" id="2.20.25.10">
    <property type="match status" value="1"/>
</dbReference>
<dbReference type="InterPro" id="IPR015946">
    <property type="entry name" value="KH_dom-like_a/b"/>
</dbReference>
<proteinExistence type="predicted"/>
<sequence length="144" mass="15884">MEAVIRWTKDMQFVAVSGSNHSLVMDTGAEHGGHNTAASPMELLLVALAGCTGMDVVSLLRKMRVNFRGLEIRIKGERRDEHPRIYTGIELEYVVAGTGIDLNAVKRAVELSQEKYCSVKAMIQPVCPVKWTVQIVEENEQGSA</sequence>
<comment type="caution">
    <text evidence="1">The sequence shown here is derived from an EMBL/GenBank/DDBJ whole genome shotgun (WGS) entry which is preliminary data.</text>
</comment>
<accession>A0A7V3PUL8</accession>
<dbReference type="SUPFAM" id="SSF82784">
    <property type="entry name" value="OsmC-like"/>
    <property type="match status" value="1"/>
</dbReference>